<dbReference type="Proteomes" id="UP000184749">
    <property type="component" value="Plasmid pRgalIE4872c"/>
</dbReference>
<sequence>MRSGLEARMVAELQGVLGPDATRSSLVDQIIRKRLGVKARTSYAGLRSSALQLFGQFSCSVTETAFDEIMIANGIDDEQCEIMLSSGLLERRAGRISFFHEMFLFGCAAQAYARLARSETGAVSQTLNTAFAEALAPDVLASRDDEATACEILCSLTSADALAKSAMGESGPIARSASRKILARAASRSWGSAAGLC</sequence>
<keyword evidence="1" id="KW-0614">Plasmid</keyword>
<evidence type="ECO:0000313" key="1">
    <source>
        <dbReference type="EMBL" id="APO70068.1"/>
    </source>
</evidence>
<name>A0A1L5NQB4_9HYPH</name>
<gene>
    <name evidence="1" type="ORF">IE4872_PC00035</name>
</gene>
<accession>A0A1L5NQB4</accession>
<dbReference type="AlphaFoldDB" id="A0A1L5NQB4"/>
<evidence type="ECO:0000313" key="2">
    <source>
        <dbReference type="Proteomes" id="UP000184749"/>
    </source>
</evidence>
<reference evidence="1 2" key="1">
    <citation type="submission" date="2016-09" db="EMBL/GenBank/DDBJ databases">
        <title>The complete genome sequences of Rhizobium gallicum, symbiovars gallicum and phaseoli, symbionts associated to common bean (Phaseolus vulgaris).</title>
        <authorList>
            <person name="Bustos P."/>
            <person name="Santamaria R.I."/>
            <person name="Perez-Carrascal O.M."/>
            <person name="Juarez S."/>
            <person name="Lozano L."/>
            <person name="Martinez-Flores I."/>
            <person name="Martinez-Romero E."/>
            <person name="Cevallos M."/>
            <person name="Romero D."/>
            <person name="Davila G."/>
            <person name="Gonzalez V."/>
        </authorList>
    </citation>
    <scope>NUCLEOTIDE SEQUENCE [LARGE SCALE GENOMIC DNA]</scope>
    <source>
        <strain evidence="1 2">IE4872</strain>
        <plasmid evidence="2">prgalie4872c</plasmid>
    </source>
</reference>
<protein>
    <submittedName>
        <fullName evidence="1">Uncharacterized protein</fullName>
    </submittedName>
</protein>
<dbReference type="EMBL" id="CP017104">
    <property type="protein sequence ID" value="APO70068.1"/>
    <property type="molecule type" value="Genomic_DNA"/>
</dbReference>
<proteinExistence type="predicted"/>
<geneLocation type="plasmid" evidence="2">
    <name>prgalie4872c</name>
</geneLocation>
<organism evidence="1 2">
    <name type="scientific">Rhizobium gallicum</name>
    <dbReference type="NCBI Taxonomy" id="56730"/>
    <lineage>
        <taxon>Bacteria</taxon>
        <taxon>Pseudomonadati</taxon>
        <taxon>Pseudomonadota</taxon>
        <taxon>Alphaproteobacteria</taxon>
        <taxon>Hyphomicrobiales</taxon>
        <taxon>Rhizobiaceae</taxon>
        <taxon>Rhizobium/Agrobacterium group</taxon>
        <taxon>Rhizobium</taxon>
    </lineage>
</organism>